<dbReference type="GO" id="GO:0016787">
    <property type="term" value="F:hydrolase activity"/>
    <property type="evidence" value="ECO:0007669"/>
    <property type="project" value="InterPro"/>
</dbReference>
<feature type="domain" description="Calcineurin-like phosphoesterase" evidence="1">
    <location>
        <begin position="33"/>
        <end position="165"/>
    </location>
</feature>
<reference evidence="2" key="1">
    <citation type="journal article" date="2020" name="mSystems">
        <title>Genome- and Community-Level Interaction Insights into Carbon Utilization and Element Cycling Functions of Hydrothermarchaeota in Hydrothermal Sediment.</title>
        <authorList>
            <person name="Zhou Z."/>
            <person name="Liu Y."/>
            <person name="Xu W."/>
            <person name="Pan J."/>
            <person name="Luo Z.H."/>
            <person name="Li M."/>
        </authorList>
    </citation>
    <scope>NUCLEOTIDE SEQUENCE [LARGE SCALE GENOMIC DNA]</scope>
    <source>
        <strain evidence="2">SpSt-110</strain>
    </source>
</reference>
<evidence type="ECO:0000259" key="1">
    <source>
        <dbReference type="Pfam" id="PF00149"/>
    </source>
</evidence>
<dbReference type="InterPro" id="IPR029052">
    <property type="entry name" value="Metallo-depent_PP-like"/>
</dbReference>
<proteinExistence type="predicted"/>
<organism evidence="2">
    <name type="scientific">Thermogladius calderae</name>
    <dbReference type="NCBI Taxonomy" id="1200300"/>
    <lineage>
        <taxon>Archaea</taxon>
        <taxon>Thermoproteota</taxon>
        <taxon>Thermoprotei</taxon>
        <taxon>Desulfurococcales</taxon>
        <taxon>Desulfurococcaceae</taxon>
        <taxon>Thermogladius</taxon>
    </lineage>
</organism>
<dbReference type="SUPFAM" id="SSF56300">
    <property type="entry name" value="Metallo-dependent phosphatases"/>
    <property type="match status" value="1"/>
</dbReference>
<evidence type="ECO:0000313" key="2">
    <source>
        <dbReference type="EMBL" id="HHP67653.1"/>
    </source>
</evidence>
<dbReference type="CDD" id="cd07391">
    <property type="entry name" value="MPP_PF1019"/>
    <property type="match status" value="1"/>
</dbReference>
<accession>A0A7J3XYL9</accession>
<name>A0A7J3XYL9_9CREN</name>
<dbReference type="Pfam" id="PF00149">
    <property type="entry name" value="Metallophos"/>
    <property type="match status" value="1"/>
</dbReference>
<gene>
    <name evidence="2" type="ORF">ENM60_02510</name>
</gene>
<dbReference type="PANTHER" id="PTHR39323">
    <property type="entry name" value="BLR1149 PROTEIN"/>
    <property type="match status" value="1"/>
</dbReference>
<protein>
    <submittedName>
        <fullName evidence="2">Metallophosphoesterase</fullName>
    </submittedName>
</protein>
<dbReference type="EMBL" id="DRYK01000035">
    <property type="protein sequence ID" value="HHP67653.1"/>
    <property type="molecule type" value="Genomic_DNA"/>
</dbReference>
<dbReference type="AlphaFoldDB" id="A0A7J3XYL9"/>
<dbReference type="Gene3D" id="3.60.21.10">
    <property type="match status" value="1"/>
</dbReference>
<dbReference type="InterPro" id="IPR004843">
    <property type="entry name" value="Calcineurin-like_PHP"/>
</dbReference>
<sequence length="295" mass="33404">MLIRMLENLYRLLGGLYIYPGLPFVYVEDLDALILSDLHLGFEEAAARGLEYSLRGRSGYAGVFLPRIQLKRAAEMLDKAFKLHKPRRVIVNGDLKHAFDRLLKQEKEEIARLVDFIWSNNIDEITVVRGNHDNFLRSVLDEYGILLVSSIEVSRSRLLITHGHLDVDPSSYETILIGHEHPSVRCFAGKNPVFLLIPLSTGGRLVVQPATGPYHPGTTFNLEKDSYLSPLIKKHGVLEEASFVFWVESELGGKTPGAYTWGEEVIQIREFRVDRIVTSVIRVENPLILQVLCEV</sequence>
<dbReference type="PANTHER" id="PTHR39323:SF1">
    <property type="entry name" value="BLR1149 PROTEIN"/>
    <property type="match status" value="1"/>
</dbReference>
<comment type="caution">
    <text evidence="2">The sequence shown here is derived from an EMBL/GenBank/DDBJ whole genome shotgun (WGS) entry which is preliminary data.</text>
</comment>